<comment type="similarity">
    <text evidence="2">Belongs to the NELF-D family.</text>
</comment>
<keyword evidence="8" id="KW-1185">Reference proteome</keyword>
<protein>
    <submittedName>
        <fullName evidence="9">Negative elongation factor D</fullName>
    </submittedName>
</protein>
<evidence type="ECO:0000256" key="6">
    <source>
        <dbReference type="ARBA" id="ARBA00023242"/>
    </source>
</evidence>
<accession>A0A915NQA9</accession>
<evidence type="ECO:0000256" key="2">
    <source>
        <dbReference type="ARBA" id="ARBA00005726"/>
    </source>
</evidence>
<evidence type="ECO:0000256" key="4">
    <source>
        <dbReference type="ARBA" id="ARBA00023015"/>
    </source>
</evidence>
<dbReference type="GO" id="GO:0034244">
    <property type="term" value="P:negative regulation of transcription elongation by RNA polymerase II"/>
    <property type="evidence" value="ECO:0007669"/>
    <property type="project" value="TreeGrafter"/>
</dbReference>
<feature type="compositionally biased region" description="Acidic residues" evidence="7">
    <location>
        <begin position="10"/>
        <end position="22"/>
    </location>
</feature>
<dbReference type="Pfam" id="PF04858">
    <property type="entry name" value="TH1"/>
    <property type="match status" value="2"/>
</dbReference>
<evidence type="ECO:0000313" key="8">
    <source>
        <dbReference type="Proteomes" id="UP000887560"/>
    </source>
</evidence>
<evidence type="ECO:0000256" key="3">
    <source>
        <dbReference type="ARBA" id="ARBA00022491"/>
    </source>
</evidence>
<comment type="subcellular location">
    <subcellularLocation>
        <location evidence="1">Nucleus</location>
    </subcellularLocation>
</comment>
<dbReference type="AlphaFoldDB" id="A0A915NQA9"/>
<keyword evidence="6" id="KW-0539">Nucleus</keyword>
<keyword evidence="5" id="KW-0804">Transcription</keyword>
<name>A0A915NQA9_9BILA</name>
<dbReference type="GO" id="GO:0032021">
    <property type="term" value="C:NELF complex"/>
    <property type="evidence" value="ECO:0007669"/>
    <property type="project" value="TreeGrafter"/>
</dbReference>
<reference evidence="9" key="1">
    <citation type="submission" date="2022-11" db="UniProtKB">
        <authorList>
            <consortium name="WormBaseParasite"/>
        </authorList>
    </citation>
    <scope>IDENTIFICATION</scope>
</reference>
<dbReference type="GO" id="GO:0003723">
    <property type="term" value="F:RNA binding"/>
    <property type="evidence" value="ECO:0007669"/>
    <property type="project" value="TreeGrafter"/>
</dbReference>
<feature type="region of interest" description="Disordered" evidence="7">
    <location>
        <begin position="1"/>
        <end position="22"/>
    </location>
</feature>
<dbReference type="PANTHER" id="PTHR12144">
    <property type="entry name" value="NEGATIVE ELONGATION FACTOR D"/>
    <property type="match status" value="1"/>
</dbReference>
<organism evidence="8 9">
    <name type="scientific">Meloidogyne floridensis</name>
    <dbReference type="NCBI Taxonomy" id="298350"/>
    <lineage>
        <taxon>Eukaryota</taxon>
        <taxon>Metazoa</taxon>
        <taxon>Ecdysozoa</taxon>
        <taxon>Nematoda</taxon>
        <taxon>Chromadorea</taxon>
        <taxon>Rhabditida</taxon>
        <taxon>Tylenchina</taxon>
        <taxon>Tylenchomorpha</taxon>
        <taxon>Tylenchoidea</taxon>
        <taxon>Meloidogynidae</taxon>
        <taxon>Meloidogyninae</taxon>
        <taxon>Meloidogyne</taxon>
    </lineage>
</organism>
<dbReference type="PANTHER" id="PTHR12144:SF0">
    <property type="entry name" value="NEGATIVE ELONGATION FACTOR C_D"/>
    <property type="match status" value="1"/>
</dbReference>
<evidence type="ECO:0000256" key="5">
    <source>
        <dbReference type="ARBA" id="ARBA00023163"/>
    </source>
</evidence>
<proteinExistence type="inferred from homology"/>
<dbReference type="Proteomes" id="UP000887560">
    <property type="component" value="Unplaced"/>
</dbReference>
<keyword evidence="3" id="KW-0678">Repressor</keyword>
<evidence type="ECO:0000313" key="9">
    <source>
        <dbReference type="WBParaSite" id="scf7180000420953.g5989"/>
    </source>
</evidence>
<dbReference type="InterPro" id="IPR006942">
    <property type="entry name" value="TH1"/>
</dbReference>
<evidence type="ECO:0000256" key="1">
    <source>
        <dbReference type="ARBA" id="ARBA00004123"/>
    </source>
</evidence>
<evidence type="ECO:0000256" key="7">
    <source>
        <dbReference type="SAM" id="MobiDB-lite"/>
    </source>
</evidence>
<keyword evidence="4" id="KW-0805">Transcription regulation</keyword>
<sequence length="575" mass="65821">MEIKEKMTDLAEENVEEEEQPLNDEELIKGHCVELFSTRDFVMEPQVITTLLAFFQAGGQPEKVIELLSNNYSGLGQYANLFGCWLSDLEMDGGFIETINNDHEIVASSSSNSVLLMGADVQQQIERCPSVRDCFEQTISQMIKKQFSPDAADKIFENDDGTEGIDWLPELICHRSWRRLIYELAEHFPNCLMLNFAVKLISDAGFQHEISNVNTAAQQLDIFSRVFLSTLEQLLEEWKNCLGDCQVLAYRRHFAELKRVACHSEQTFMYTQMLLNNVGWKCKNQKQSEICSSLAQQLRLAFEGKKEDIEGVHIGIIQSCIDKIPLHIIQAMQTMFAKGLNPADITQLYQAYSNPNPPPVVLIRDPFFTEMLIDGLFSAVGAKIHLEHRPKYIFLDLLLSLEQLLELIKLPVLSAAILHYLRTFLIREDGVLTEPIPLHYVLIDKIAEKHFNLHERVFKLLCALYDHLSGQNEVAEIIMERQRQIVDRFVNLLFFGMAIPVLEKIVGMFKSGYIDVSLVRYFGIEVLELVEQPYSSQFISALLPIVTNREVFDRATFEKHPIAKEFMLLNCGNSK</sequence>
<dbReference type="WBParaSite" id="scf7180000420953.g5989">
    <property type="protein sequence ID" value="scf7180000420953.g5989"/>
    <property type="gene ID" value="scf7180000420953.g5989"/>
</dbReference>